<dbReference type="KEGG" id="pfr:PFREUD_04130"/>
<dbReference type="STRING" id="754252.PFREUD_04130"/>
<name>D7GIM6_PROFC</name>
<protein>
    <submittedName>
        <fullName evidence="1">Uncharacterized protein</fullName>
    </submittedName>
</protein>
<accession>D7GIM6</accession>
<evidence type="ECO:0000313" key="1">
    <source>
        <dbReference type="EMBL" id="CBL55948.1"/>
    </source>
</evidence>
<reference evidence="1 2" key="1">
    <citation type="journal article" date="2010" name="PLoS ONE">
        <title>The complete genome of Propionibacterium freudenreichii CIRM-BIA1, a hardy actinobacterium with food and probiotic applications.</title>
        <authorList>
            <person name="Falentin H."/>
            <person name="Deutsch S.M."/>
            <person name="Jan G."/>
            <person name="Loux V."/>
            <person name="Thierry A."/>
            <person name="Parayre S."/>
            <person name="Maillard M.B."/>
            <person name="Dherbecourt J."/>
            <person name="Cousin F.J."/>
            <person name="Jardin J."/>
            <person name="Siguier P."/>
            <person name="Couloux A."/>
            <person name="Barbe V."/>
            <person name="Vacherie B."/>
            <person name="Wincker P."/>
            <person name="Gibrat J.F."/>
            <person name="Gaillardin C."/>
            <person name="Lortal S."/>
        </authorList>
    </citation>
    <scope>NUCLEOTIDE SEQUENCE [LARGE SCALE GENOMIC DNA]</scope>
    <source>
        <strain evidence="2">ATCC 9614 / DSM 4902 / CIP 103027 / NCIMB 8099 / CIRM-BIA1</strain>
    </source>
</reference>
<keyword evidence="2" id="KW-1185">Reference proteome</keyword>
<dbReference type="EMBL" id="FN806773">
    <property type="protein sequence ID" value="CBL55948.1"/>
    <property type="molecule type" value="Genomic_DNA"/>
</dbReference>
<dbReference type="HOGENOM" id="CLU_2619179_0_0_11"/>
<dbReference type="RefSeq" id="WP_013160340.1">
    <property type="nucleotide sequence ID" value="NC_014215.1"/>
</dbReference>
<proteinExistence type="predicted"/>
<organism evidence="1 2">
    <name type="scientific">Propionibacterium freudenreichii subsp. shermanii (strain ATCC 9614 / DSM 4902 / CIP 103027 / NCIMB 8099 / CIRM-BIA1)</name>
    <dbReference type="NCBI Taxonomy" id="754252"/>
    <lineage>
        <taxon>Bacteria</taxon>
        <taxon>Bacillati</taxon>
        <taxon>Actinomycetota</taxon>
        <taxon>Actinomycetes</taxon>
        <taxon>Propionibacteriales</taxon>
        <taxon>Propionibacteriaceae</taxon>
        <taxon>Propionibacterium</taxon>
    </lineage>
</organism>
<dbReference type="Proteomes" id="UP000000936">
    <property type="component" value="Chromosome"/>
</dbReference>
<gene>
    <name evidence="1" type="ordered locus">PFREUD_04130</name>
</gene>
<dbReference type="AlphaFoldDB" id="D7GIM6"/>
<sequence length="78" mass="8497">MQKKKREDPNGPEFIRTITARPSGKEKFGLFPADITETVARGYPDGSVQLLTINSYQGSIFLGPQGPTITITKKGITS</sequence>
<evidence type="ECO:0000313" key="2">
    <source>
        <dbReference type="Proteomes" id="UP000000936"/>
    </source>
</evidence>